<evidence type="ECO:0000256" key="5">
    <source>
        <dbReference type="SAM" id="SignalP"/>
    </source>
</evidence>
<reference evidence="8" key="1">
    <citation type="submission" date="2020-12" db="EMBL/GenBank/DDBJ databases">
        <title>Hymenobacter sp.</title>
        <authorList>
            <person name="Kim M.K."/>
        </authorList>
    </citation>
    <scope>NUCLEOTIDE SEQUENCE [LARGE SCALE GENOMIC DNA]</scope>
    <source>
        <strain evidence="8">BT325</strain>
    </source>
</reference>
<protein>
    <submittedName>
        <fullName evidence="7">ABC transporter substrate-binding protein</fullName>
    </submittedName>
</protein>
<keyword evidence="3 5" id="KW-0732">Signal</keyword>
<evidence type="ECO:0000313" key="8">
    <source>
        <dbReference type="Proteomes" id="UP000620670"/>
    </source>
</evidence>
<evidence type="ECO:0000256" key="1">
    <source>
        <dbReference type="ARBA" id="ARBA00010062"/>
    </source>
</evidence>
<evidence type="ECO:0000256" key="4">
    <source>
        <dbReference type="ARBA" id="ARBA00022970"/>
    </source>
</evidence>
<comment type="similarity">
    <text evidence="1">Belongs to the leucine-binding protein family.</text>
</comment>
<sequence>MRRRTFLGAAGAAAVTLALSGAALAQEAVKIGLILPMTGPFASTGRQIEAAAKLYMQQHGDTVAGKKIELIVKDDTGVADVTKRLAQELIVNEKADVLAGFGLTPLALATAPLATQAKVPMVVMAAATSTITEASPFVVRTSFTAAQATVPLADWAAKNGIKKAVTLVSDYGPGIDVEKAFTEVFTKAGGRVENLRVPLANPDFSPFLQKVADAKPDALLAFVPSGVGAQFMKQFVERGLDKSGIRLLAEGSVTDDDLLNTIGDVAVGATTSHHYSAAHDSPKNKSFVEAFKKASNGMRPNFMAVGGYDGMHLIYEGLKKTNGQGGQALIDAMKGMSWTSPRGPVSIDPQTRDIVQNIYVRKVERKDGELYNVEFATIPNVKDPVKAAKSN</sequence>
<comment type="caution">
    <text evidence="7">The sequence shown here is derived from an EMBL/GenBank/DDBJ whole genome shotgun (WGS) entry which is preliminary data.</text>
</comment>
<dbReference type="Gene3D" id="3.40.50.2300">
    <property type="match status" value="2"/>
</dbReference>
<feature type="domain" description="Leucine-binding protein" evidence="6">
    <location>
        <begin position="29"/>
        <end position="367"/>
    </location>
</feature>
<gene>
    <name evidence="7" type="ORF">JAO75_00290</name>
</gene>
<evidence type="ECO:0000259" key="6">
    <source>
        <dbReference type="Pfam" id="PF13458"/>
    </source>
</evidence>
<evidence type="ECO:0000256" key="2">
    <source>
        <dbReference type="ARBA" id="ARBA00022448"/>
    </source>
</evidence>
<dbReference type="InterPro" id="IPR028081">
    <property type="entry name" value="Leu-bd"/>
</dbReference>
<organism evidence="7 8">
    <name type="scientific">Microvirga splendida</name>
    <dbReference type="NCBI Taxonomy" id="2795727"/>
    <lineage>
        <taxon>Bacteria</taxon>
        <taxon>Pseudomonadati</taxon>
        <taxon>Pseudomonadota</taxon>
        <taxon>Alphaproteobacteria</taxon>
        <taxon>Hyphomicrobiales</taxon>
        <taxon>Methylobacteriaceae</taxon>
        <taxon>Microvirga</taxon>
    </lineage>
</organism>
<dbReference type="CDD" id="cd20013">
    <property type="entry name" value="PBP1_RPA0985_benzoate-like"/>
    <property type="match status" value="1"/>
</dbReference>
<dbReference type="InterPro" id="IPR000709">
    <property type="entry name" value="Leu_Ile_Val-bd"/>
</dbReference>
<accession>A0ABS0XUW0</accession>
<keyword evidence="8" id="KW-1185">Reference proteome</keyword>
<dbReference type="PROSITE" id="PS51318">
    <property type="entry name" value="TAT"/>
    <property type="match status" value="1"/>
</dbReference>
<keyword evidence="2" id="KW-0813">Transport</keyword>
<dbReference type="InterPro" id="IPR006311">
    <property type="entry name" value="TAT_signal"/>
</dbReference>
<dbReference type="Proteomes" id="UP000620670">
    <property type="component" value="Unassembled WGS sequence"/>
</dbReference>
<dbReference type="PANTHER" id="PTHR30483">
    <property type="entry name" value="LEUCINE-SPECIFIC-BINDING PROTEIN"/>
    <property type="match status" value="1"/>
</dbReference>
<feature type="chain" id="PRO_5045401577" evidence="5">
    <location>
        <begin position="26"/>
        <end position="391"/>
    </location>
</feature>
<keyword evidence="4" id="KW-0029">Amino-acid transport</keyword>
<dbReference type="PRINTS" id="PR00337">
    <property type="entry name" value="LEUILEVALBP"/>
</dbReference>
<evidence type="ECO:0000256" key="3">
    <source>
        <dbReference type="ARBA" id="ARBA00022729"/>
    </source>
</evidence>
<dbReference type="InterPro" id="IPR028082">
    <property type="entry name" value="Peripla_BP_I"/>
</dbReference>
<dbReference type="Pfam" id="PF13458">
    <property type="entry name" value="Peripla_BP_6"/>
    <property type="match status" value="1"/>
</dbReference>
<feature type="signal peptide" evidence="5">
    <location>
        <begin position="1"/>
        <end position="25"/>
    </location>
</feature>
<dbReference type="SUPFAM" id="SSF53822">
    <property type="entry name" value="Periplasmic binding protein-like I"/>
    <property type="match status" value="1"/>
</dbReference>
<evidence type="ECO:0000313" key="7">
    <source>
        <dbReference type="EMBL" id="MBJ6123831.1"/>
    </source>
</evidence>
<dbReference type="PANTHER" id="PTHR30483:SF6">
    <property type="entry name" value="PERIPLASMIC BINDING PROTEIN OF ABC TRANSPORTER FOR NATURAL AMINO ACIDS"/>
    <property type="match status" value="1"/>
</dbReference>
<proteinExistence type="inferred from homology"/>
<name>A0ABS0XUW0_9HYPH</name>
<dbReference type="InterPro" id="IPR051010">
    <property type="entry name" value="BCAA_transport"/>
</dbReference>
<dbReference type="EMBL" id="JAELXT010000001">
    <property type="protein sequence ID" value="MBJ6123831.1"/>
    <property type="molecule type" value="Genomic_DNA"/>
</dbReference>
<dbReference type="RefSeq" id="WP_199045635.1">
    <property type="nucleotide sequence ID" value="NZ_JAELXT010000001.1"/>
</dbReference>